<dbReference type="Pfam" id="PF00535">
    <property type="entry name" value="Glycos_transf_2"/>
    <property type="match status" value="1"/>
</dbReference>
<evidence type="ECO:0000256" key="2">
    <source>
        <dbReference type="ARBA" id="ARBA00022475"/>
    </source>
</evidence>
<comment type="caution">
    <text evidence="12">The sequence shown here is derived from an EMBL/GenBank/DDBJ whole genome shotgun (WGS) entry which is preliminary data.</text>
</comment>
<feature type="compositionally biased region" description="Low complexity" evidence="10">
    <location>
        <begin position="280"/>
        <end position="292"/>
    </location>
</feature>
<evidence type="ECO:0000256" key="9">
    <source>
        <dbReference type="ARBA" id="ARBA00040345"/>
    </source>
</evidence>
<dbReference type="InterPro" id="IPR029044">
    <property type="entry name" value="Nucleotide-diphossugar_trans"/>
</dbReference>
<evidence type="ECO:0000256" key="1">
    <source>
        <dbReference type="ARBA" id="ARBA00004236"/>
    </source>
</evidence>
<dbReference type="AlphaFoldDB" id="A0A8J3RI78"/>
<keyword evidence="4" id="KW-0808">Transferase</keyword>
<evidence type="ECO:0000256" key="6">
    <source>
        <dbReference type="ARBA" id="ARBA00037281"/>
    </source>
</evidence>
<name>A0A8J3RI78_9ACTN</name>
<evidence type="ECO:0000256" key="5">
    <source>
        <dbReference type="ARBA" id="ARBA00023136"/>
    </source>
</evidence>
<reference evidence="12 13" key="1">
    <citation type="submission" date="2021-01" db="EMBL/GenBank/DDBJ databases">
        <title>Whole genome shotgun sequence of Planobispora longispora NBRC 13918.</title>
        <authorList>
            <person name="Komaki H."/>
            <person name="Tamura T."/>
        </authorList>
    </citation>
    <scope>NUCLEOTIDE SEQUENCE [LARGE SCALE GENOMIC DNA]</scope>
    <source>
        <strain evidence="12 13">NBRC 13918</strain>
    </source>
</reference>
<evidence type="ECO:0000256" key="4">
    <source>
        <dbReference type="ARBA" id="ARBA00022679"/>
    </source>
</evidence>
<comment type="pathway">
    <text evidence="7">Carotenoid biosynthesis; staphyloxanthin biosynthesis; staphyloxanthin from farnesyl diphosphate: step 4/5.</text>
</comment>
<feature type="domain" description="Glycosyltransferase 2-like" evidence="11">
    <location>
        <begin position="15"/>
        <end position="124"/>
    </location>
</feature>
<feature type="region of interest" description="Disordered" evidence="10">
    <location>
        <begin position="272"/>
        <end position="316"/>
    </location>
</feature>
<evidence type="ECO:0000313" key="13">
    <source>
        <dbReference type="Proteomes" id="UP000616724"/>
    </source>
</evidence>
<evidence type="ECO:0000256" key="10">
    <source>
        <dbReference type="SAM" id="MobiDB-lite"/>
    </source>
</evidence>
<evidence type="ECO:0000259" key="11">
    <source>
        <dbReference type="Pfam" id="PF00535"/>
    </source>
</evidence>
<dbReference type="RefSeq" id="WP_203890812.1">
    <property type="nucleotide sequence ID" value="NZ_BOOH01000019.1"/>
</dbReference>
<keyword evidence="2" id="KW-1003">Cell membrane</keyword>
<evidence type="ECO:0000256" key="8">
    <source>
        <dbReference type="ARBA" id="ARBA00038120"/>
    </source>
</evidence>
<comment type="function">
    <text evidence="6">Catalyzes the glycosylation of 4,4'-diaponeurosporenoate, i.e. the esterification of glucose at the C1'' position with the carboxyl group of 4,4'-diaponeurosporenic acid, to form glycosyl-4,4'-diaponeurosporenoate. This is a step in the biosynthesis of staphyloxanthin, an orange pigment present in most staphylococci strains.</text>
</comment>
<gene>
    <name evidence="12" type="ORF">Plo01_26360</name>
</gene>
<accession>A0A8J3RI78</accession>
<keyword evidence="3" id="KW-0328">Glycosyltransferase</keyword>
<proteinExistence type="inferred from homology"/>
<comment type="subcellular location">
    <subcellularLocation>
        <location evidence="1">Cell membrane</location>
    </subcellularLocation>
</comment>
<dbReference type="PANTHER" id="PTHR43646:SF2">
    <property type="entry name" value="GLYCOSYLTRANSFERASE 2-LIKE DOMAIN-CONTAINING PROTEIN"/>
    <property type="match status" value="1"/>
</dbReference>
<dbReference type="SUPFAM" id="SSF53448">
    <property type="entry name" value="Nucleotide-diphospho-sugar transferases"/>
    <property type="match status" value="1"/>
</dbReference>
<dbReference type="GO" id="GO:0016757">
    <property type="term" value="F:glycosyltransferase activity"/>
    <property type="evidence" value="ECO:0007669"/>
    <property type="project" value="UniProtKB-KW"/>
</dbReference>
<evidence type="ECO:0000313" key="12">
    <source>
        <dbReference type="EMBL" id="GIH76207.1"/>
    </source>
</evidence>
<organism evidence="12 13">
    <name type="scientific">Planobispora longispora</name>
    <dbReference type="NCBI Taxonomy" id="28887"/>
    <lineage>
        <taxon>Bacteria</taxon>
        <taxon>Bacillati</taxon>
        <taxon>Actinomycetota</taxon>
        <taxon>Actinomycetes</taxon>
        <taxon>Streptosporangiales</taxon>
        <taxon>Streptosporangiaceae</taxon>
        <taxon>Planobispora</taxon>
    </lineage>
</organism>
<protein>
    <recommendedName>
        <fullName evidence="9">4,4'-diaponeurosporenoate glycosyltransferase</fullName>
    </recommendedName>
</protein>
<dbReference type="GO" id="GO:0005886">
    <property type="term" value="C:plasma membrane"/>
    <property type="evidence" value="ECO:0007669"/>
    <property type="project" value="UniProtKB-SubCell"/>
</dbReference>
<comment type="similarity">
    <text evidence="8">Belongs to the glycosyltransferase 2 family. CrtQ subfamily.</text>
</comment>
<dbReference type="Proteomes" id="UP000616724">
    <property type="component" value="Unassembled WGS sequence"/>
</dbReference>
<sequence length="316" mass="33065">MAEPVSAAIPAHSASVVIPAHNEEGVLRRCLDGLLAGTEPGELDVVVVANACTDRTADVARAAGVRVVETPVPGKVNALALGDAECRVFPRIYLDADVELPSDSARALIAELGRPGVLACAPVPEWDLRGASRTARRVHRVHDLMVAPHRALAGAGVYALSEAGHARAFPLPDVVCDDEWVHRSFTPAERRAVPGARSVVRPARTVRAHLRRRVRVRLGNRQLEALGRPAQGRLGLRSLGALLAARSVSPLDAVCYLAVQLADRVLARRRGSPDAPVAWATDTSSRADSDAAGGPGGDTGSGAITGTSRRADGGTP</sequence>
<keyword evidence="5" id="KW-0472">Membrane</keyword>
<dbReference type="InterPro" id="IPR001173">
    <property type="entry name" value="Glyco_trans_2-like"/>
</dbReference>
<keyword evidence="13" id="KW-1185">Reference proteome</keyword>
<dbReference type="PANTHER" id="PTHR43646">
    <property type="entry name" value="GLYCOSYLTRANSFERASE"/>
    <property type="match status" value="1"/>
</dbReference>
<dbReference type="EMBL" id="BOOH01000019">
    <property type="protein sequence ID" value="GIH76207.1"/>
    <property type="molecule type" value="Genomic_DNA"/>
</dbReference>
<dbReference type="Gene3D" id="3.90.550.10">
    <property type="entry name" value="Spore Coat Polysaccharide Biosynthesis Protein SpsA, Chain A"/>
    <property type="match status" value="1"/>
</dbReference>
<evidence type="ECO:0000256" key="3">
    <source>
        <dbReference type="ARBA" id="ARBA00022676"/>
    </source>
</evidence>
<evidence type="ECO:0000256" key="7">
    <source>
        <dbReference type="ARBA" id="ARBA00037904"/>
    </source>
</evidence>